<proteinExistence type="predicted"/>
<dbReference type="Pfam" id="PF18120">
    <property type="entry name" value="DUF5597"/>
    <property type="match status" value="1"/>
</dbReference>
<organism evidence="2 3">
    <name type="scientific">Spirosoma profusum</name>
    <dbReference type="NCBI Taxonomy" id="2771354"/>
    <lineage>
        <taxon>Bacteria</taxon>
        <taxon>Pseudomonadati</taxon>
        <taxon>Bacteroidota</taxon>
        <taxon>Cytophagia</taxon>
        <taxon>Cytophagales</taxon>
        <taxon>Cytophagaceae</taxon>
        <taxon>Spirosoma</taxon>
    </lineage>
</organism>
<dbReference type="Proteomes" id="UP000598820">
    <property type="component" value="Unassembled WGS sequence"/>
</dbReference>
<feature type="domain" description="DUF5597" evidence="1">
    <location>
        <begin position="48"/>
        <end position="170"/>
    </location>
</feature>
<accession>A0A927AVE0</accession>
<keyword evidence="3" id="KW-1185">Reference proteome</keyword>
<dbReference type="EMBL" id="JACWZY010000045">
    <property type="protein sequence ID" value="MBD2705133.1"/>
    <property type="molecule type" value="Genomic_DNA"/>
</dbReference>
<name>A0A927AVE0_9BACT</name>
<protein>
    <submittedName>
        <fullName evidence="2">DUF5597 domain-containing protein</fullName>
    </submittedName>
</protein>
<dbReference type="InterPro" id="IPR040719">
    <property type="entry name" value="DUF5597"/>
</dbReference>
<dbReference type="AlphaFoldDB" id="A0A927AVE0"/>
<sequence length="208" mass="22477">MASGGARNYQKAQGVETANLTFWIYGQHDAMGVAPFGIDATSAEQDPFAKTFAALAQVQDLILQYQGKGTMAGIFVDTTSKSQTVTLNGYTVKADLVVPRRFPGATLAGGLVFGIGPDEFLAVGKDYELTFTPVKHDSQQSHVDVAYMDEGNFVGGKWITIRRLNGDEGTGGGSIGSFAIKNNRTGTLRFQKNAGDNYSIVRIKFYHY</sequence>
<comment type="caution">
    <text evidence="2">The sequence shown here is derived from an EMBL/GenBank/DDBJ whole genome shotgun (WGS) entry which is preliminary data.</text>
</comment>
<evidence type="ECO:0000313" key="2">
    <source>
        <dbReference type="EMBL" id="MBD2705133.1"/>
    </source>
</evidence>
<evidence type="ECO:0000259" key="1">
    <source>
        <dbReference type="Pfam" id="PF18120"/>
    </source>
</evidence>
<dbReference type="Gene3D" id="2.60.220.20">
    <property type="entry name" value="putative beta-Galactosidase from caulobacter crescentus"/>
    <property type="match status" value="1"/>
</dbReference>
<gene>
    <name evidence="2" type="ORF">IC229_31205</name>
</gene>
<dbReference type="RefSeq" id="WP_190892274.1">
    <property type="nucleotide sequence ID" value="NZ_JACWZY010000045.1"/>
</dbReference>
<evidence type="ECO:0000313" key="3">
    <source>
        <dbReference type="Proteomes" id="UP000598820"/>
    </source>
</evidence>
<reference evidence="2" key="1">
    <citation type="submission" date="2020-09" db="EMBL/GenBank/DDBJ databases">
        <authorList>
            <person name="Kim M.K."/>
        </authorList>
    </citation>
    <scope>NUCLEOTIDE SEQUENCE</scope>
    <source>
        <strain evidence="2">BT702</strain>
    </source>
</reference>